<evidence type="ECO:0000256" key="6">
    <source>
        <dbReference type="ARBA" id="ARBA00022771"/>
    </source>
</evidence>
<evidence type="ECO:0000313" key="14">
    <source>
        <dbReference type="EMBL" id="ACD21732.1"/>
    </source>
</evidence>
<reference evidence="14" key="1">
    <citation type="submission" date="2009-06" db="EMBL/GenBank/DDBJ databases">
        <authorList>
            <consortium name="US DOE Joint Genome Institute (JGI-PGF)"/>
            <person name="Lucas S."/>
            <person name="Copeland A."/>
            <person name="Lapidus A."/>
            <person name="Glavina del Rio T."/>
            <person name="Dalin E."/>
            <person name="Tice H."/>
            <person name="Bruce D."/>
            <person name="Goodwin L."/>
            <person name="Pitluck S."/>
            <person name="Kyrpides N."/>
            <person name="Mavromatis K."/>
            <person name="Ivanova N."/>
            <person name="Saunders E."/>
            <person name="Brettin T."/>
            <person name="Detter J.C."/>
            <person name="Han C."/>
            <person name="Larimer F."/>
            <person name="Land M."/>
            <person name="Hauser L."/>
            <person name="Markowitz V."/>
            <person name="Cheng J.-F."/>
            <person name="Hugenholtz P."/>
            <person name="Woyke T."/>
            <person name="Wu D."/>
            <person name="Gronow S."/>
            <person name="Klenk H.-P."/>
            <person name="Eisen J.A."/>
        </authorList>
    </citation>
    <scope>NUCLEOTIDE SEQUENCE</scope>
    <source>
        <strain evidence="14">Eklund 17B</strain>
    </source>
</reference>
<dbReference type="PIRSF" id="PIRSF006256">
    <property type="entry name" value="CMPcnvr_hdrg_mat"/>
    <property type="match status" value="1"/>
</dbReference>
<dbReference type="AlphaFoldDB" id="B2TM80"/>
<dbReference type="InterPro" id="IPR011125">
    <property type="entry name" value="Znf_HypF"/>
</dbReference>
<dbReference type="SUPFAM" id="SSF54975">
    <property type="entry name" value="Acylphosphatase/BLUF domain-like"/>
    <property type="match status" value="1"/>
</dbReference>
<dbReference type="Gene3D" id="3.90.870.50">
    <property type="match status" value="1"/>
</dbReference>
<evidence type="ECO:0000256" key="10">
    <source>
        <dbReference type="PIRNR" id="PIRNR006256"/>
    </source>
</evidence>
<dbReference type="Gene3D" id="3.30.110.120">
    <property type="match status" value="1"/>
</dbReference>
<dbReference type="PATRIC" id="fig|935198.13.peg.1957"/>
<evidence type="ECO:0000256" key="5">
    <source>
        <dbReference type="ARBA" id="ARBA00022723"/>
    </source>
</evidence>
<accession>U4P6A2</accession>
<feature type="domain" description="YrdC-like" evidence="13">
    <location>
        <begin position="202"/>
        <end position="386"/>
    </location>
</feature>
<evidence type="ECO:0000259" key="13">
    <source>
        <dbReference type="PROSITE" id="PS51163"/>
    </source>
</evidence>
<keyword evidence="4" id="KW-0436">Ligase</keyword>
<comment type="pathway">
    <text evidence="1">Protein modification; [NiFe] hydrogenase maturation.</text>
</comment>
<comment type="similarity">
    <text evidence="3 10">Belongs to the carbamoyltransferase HypF family.</text>
</comment>
<reference evidence="14" key="2">
    <citation type="submission" date="2009-08" db="EMBL/GenBank/DDBJ databases">
        <authorList>
            <person name="Shrivastava S."/>
            <person name="Brinkac L.M."/>
            <person name="Dodson R.J."/>
            <person name="Harkins D.M."/>
            <person name="Durkin A.S."/>
            <person name="Sutton G."/>
        </authorList>
    </citation>
    <scope>NUCLEOTIDE SEQUENCE</scope>
    <source>
        <strain evidence="14">Eklund 17B</strain>
    </source>
</reference>
<dbReference type="InterPro" id="IPR004421">
    <property type="entry name" value="Carbamoyltransferase_HypF"/>
</dbReference>
<keyword evidence="5" id="KW-0479">Metal-binding</keyword>
<dbReference type="NCBIfam" id="TIGR00143">
    <property type="entry name" value="hypF"/>
    <property type="match status" value="1"/>
</dbReference>
<dbReference type="PROSITE" id="PS51163">
    <property type="entry name" value="YRDC"/>
    <property type="match status" value="1"/>
</dbReference>
<sequence length="783" mass="90245">MIKRKYILVNGRVQGVGFRPFVYRIACKNNIKGYVKNTCNGVQIDVEGLEENIKSFIMDLDSKCPKVCKINEIDINDIKYMNYYNDFQILESDNNYKGETLISPDIAICDECYKELFNISEERRYLYSFINCTNCGPRFTIIKKLPYDRCNTTMKKFVMYNKCRSEYYDKLNRRFHAEPTCCVNCGPKLKLVDRFGRKIKCDDVLRITRQYLKEGRIIALKGIGGFNLICDGKNKSSIDVLRKRKNRPQKPLALMMRDIDVVNKYCFVNEKENEILQGSKKPIILLNKRENNLPKNIVFKNNKLGIVLPYSPLHVLLFDNELEVLVFTSGNINQMPIEYKNDEAFNNLNDIADYFLIHDREINASIDDSVVKVFMNKELVIRSGRGYAPISIRSNSEEGVLALGSQLKNTLSISSGNNIFISPYVGDMENLETIDRFKRNLKLIRSLYDIKINTICYDMHPNYFNNYFLEDNLNDMDIKESNMKFKKIGIYHHHAHIASCMFDNDIQEPVIGIAFDGTGYGEDKKIWGGEFLICDYKKFKRVGCLKYMNLPGNDGGIKMPWKMGMSLLKGALKNNIVSKNLNIFKNYNLPDCFNLENYELISKIIDRNINTSETSSMGRLFDGVASLLGFTNNVTYEGEAAIYLENIASTYIINSVESVYKLSYSYNLKFNDEKYIIDLDEMILEILEDLKNEESLGLISIKFHNTITEFSIDLCKKLRKQYNINKVALSGGVFQNDILLKNLYLKLEENDFNVLIHGEIPCNDSGISLGQLIIANELIKSHN</sequence>
<organism evidence="14">
    <name type="scientific">Clostridium botulinum (strain Eklund 17B / Type B)</name>
    <dbReference type="NCBI Taxonomy" id="935198"/>
    <lineage>
        <taxon>Bacteria</taxon>
        <taxon>Bacillati</taxon>
        <taxon>Bacillota</taxon>
        <taxon>Clostridia</taxon>
        <taxon>Eubacteriales</taxon>
        <taxon>Clostridiaceae</taxon>
        <taxon>Clostridium</taxon>
    </lineage>
</organism>
<dbReference type="InterPro" id="IPR017945">
    <property type="entry name" value="DHBP_synth_RibB-like_a/b_dom"/>
</dbReference>
<dbReference type="PROSITE" id="PS00150">
    <property type="entry name" value="ACYLPHOSPHATASE_1"/>
    <property type="match status" value="1"/>
</dbReference>
<dbReference type="Pfam" id="PF22521">
    <property type="entry name" value="HypF_C_2"/>
    <property type="match status" value="1"/>
</dbReference>
<dbReference type="Pfam" id="PF07503">
    <property type="entry name" value="zf-HYPF"/>
    <property type="match status" value="2"/>
</dbReference>
<dbReference type="Gene3D" id="3.30.420.40">
    <property type="match status" value="1"/>
</dbReference>
<proteinExistence type="inferred from homology"/>
<keyword evidence="11" id="KW-0378">Hydrolase</keyword>
<dbReference type="InterPro" id="IPR036046">
    <property type="entry name" value="Acylphosphatase-like_dom_sf"/>
</dbReference>
<dbReference type="PROSITE" id="PS51160">
    <property type="entry name" value="ACYLPHOSPHATASE_3"/>
    <property type="match status" value="1"/>
</dbReference>
<dbReference type="GO" id="GO:0003725">
    <property type="term" value="F:double-stranded RNA binding"/>
    <property type="evidence" value="ECO:0007669"/>
    <property type="project" value="InterPro"/>
</dbReference>
<dbReference type="InterPro" id="IPR041440">
    <property type="entry name" value="HypF_C"/>
</dbReference>
<evidence type="ECO:0000256" key="4">
    <source>
        <dbReference type="ARBA" id="ARBA00022598"/>
    </source>
</evidence>
<dbReference type="HOGENOM" id="CLU_009164_0_0_9"/>
<evidence type="ECO:0000256" key="8">
    <source>
        <dbReference type="ARBA" id="ARBA00047645"/>
    </source>
</evidence>
<dbReference type="KEGG" id="cbk:CLL_A2004"/>
<feature type="active site" evidence="11">
    <location>
        <position position="19"/>
    </location>
</feature>
<feature type="active site" evidence="11">
    <location>
        <position position="37"/>
    </location>
</feature>
<dbReference type="PANTHER" id="PTHR42959">
    <property type="entry name" value="CARBAMOYLTRANSFERASE"/>
    <property type="match status" value="1"/>
</dbReference>
<evidence type="ECO:0000256" key="2">
    <source>
        <dbReference type="ARBA" id="ARBA00005614"/>
    </source>
</evidence>
<dbReference type="InterPro" id="IPR055128">
    <property type="entry name" value="HypF_C_2"/>
</dbReference>
<keyword evidence="6" id="KW-0863">Zinc-finger</keyword>
<dbReference type="GO" id="GO:0051604">
    <property type="term" value="P:protein maturation"/>
    <property type="evidence" value="ECO:0007669"/>
    <property type="project" value="TreeGrafter"/>
</dbReference>
<dbReference type="SUPFAM" id="SSF55821">
    <property type="entry name" value="YrdC/RibB"/>
    <property type="match status" value="1"/>
</dbReference>
<evidence type="ECO:0000259" key="12">
    <source>
        <dbReference type="PROSITE" id="PS51160"/>
    </source>
</evidence>
<evidence type="ECO:0000256" key="9">
    <source>
        <dbReference type="ARBA" id="ARBA00048220"/>
    </source>
</evidence>
<comment type="similarity">
    <text evidence="2">Belongs to the acylphosphatase family.</text>
</comment>
<protein>
    <recommendedName>
        <fullName evidence="10">Carbamoyltransferase</fullName>
        <ecNumber evidence="10">6.2.-.-</ecNumber>
    </recommendedName>
</protein>
<dbReference type="InterPro" id="IPR051060">
    <property type="entry name" value="Carbamoyltrans_HypF-like"/>
</dbReference>
<dbReference type="InterPro" id="IPR001792">
    <property type="entry name" value="Acylphosphatase-like_dom"/>
</dbReference>
<evidence type="ECO:0000256" key="1">
    <source>
        <dbReference type="ARBA" id="ARBA00004711"/>
    </source>
</evidence>
<dbReference type="GO" id="GO:0003998">
    <property type="term" value="F:acylphosphatase activity"/>
    <property type="evidence" value="ECO:0007669"/>
    <property type="project" value="UniProtKB-EC"/>
</dbReference>
<keyword evidence="7" id="KW-0862">Zinc</keyword>
<feature type="domain" description="Acylphosphatase-like" evidence="12">
    <location>
        <begin position="4"/>
        <end position="91"/>
    </location>
</feature>
<name>B2TM80_CLOBB</name>
<evidence type="ECO:0000256" key="3">
    <source>
        <dbReference type="ARBA" id="ARBA00008097"/>
    </source>
</evidence>
<comment type="catalytic activity">
    <reaction evidence="9">
        <text>C-terminal L-cysteinyl-[HypE protein] + carbamoyl phosphate + ATP + H2O = C-terminal S-carboxamide-L-cysteinyl-[HypE protein] + AMP + phosphate + diphosphate + H(+)</text>
        <dbReference type="Rhea" id="RHEA:55636"/>
        <dbReference type="Rhea" id="RHEA-COMP:14247"/>
        <dbReference type="Rhea" id="RHEA-COMP:14392"/>
        <dbReference type="ChEBI" id="CHEBI:15377"/>
        <dbReference type="ChEBI" id="CHEBI:15378"/>
        <dbReference type="ChEBI" id="CHEBI:30616"/>
        <dbReference type="ChEBI" id="CHEBI:33019"/>
        <dbReference type="ChEBI" id="CHEBI:43474"/>
        <dbReference type="ChEBI" id="CHEBI:58228"/>
        <dbReference type="ChEBI" id="CHEBI:76913"/>
        <dbReference type="ChEBI" id="CHEBI:139126"/>
        <dbReference type="ChEBI" id="CHEBI:456215"/>
    </reaction>
</comment>
<comment type="catalytic activity">
    <reaction evidence="8 11">
        <text>an acyl phosphate + H2O = a carboxylate + phosphate + H(+)</text>
        <dbReference type="Rhea" id="RHEA:14965"/>
        <dbReference type="ChEBI" id="CHEBI:15377"/>
        <dbReference type="ChEBI" id="CHEBI:15378"/>
        <dbReference type="ChEBI" id="CHEBI:29067"/>
        <dbReference type="ChEBI" id="CHEBI:43474"/>
        <dbReference type="ChEBI" id="CHEBI:59918"/>
        <dbReference type="EC" id="3.6.1.7"/>
    </reaction>
</comment>
<dbReference type="EC" id="6.2.-.-" evidence="10"/>
<dbReference type="InterPro" id="IPR017968">
    <property type="entry name" value="Acylphosphatase_CS"/>
</dbReference>
<dbReference type="Pfam" id="PF17788">
    <property type="entry name" value="HypF_C"/>
    <property type="match status" value="1"/>
</dbReference>
<dbReference type="PANTHER" id="PTHR42959:SF1">
    <property type="entry name" value="CARBAMOYLTRANSFERASE HYPF"/>
    <property type="match status" value="1"/>
</dbReference>
<dbReference type="Pfam" id="PF01300">
    <property type="entry name" value="Sua5_yciO_yrdC"/>
    <property type="match status" value="1"/>
</dbReference>
<dbReference type="GO" id="GO:0016743">
    <property type="term" value="F:carboxyl- or carbamoyltransferase activity"/>
    <property type="evidence" value="ECO:0007669"/>
    <property type="project" value="UniProtKB-UniRule"/>
</dbReference>
<gene>
    <name evidence="14" type="primary">hypF</name>
    <name evidence="14" type="ordered locus">CLL_A2004</name>
</gene>
<accession>B2TM80</accession>
<dbReference type="GO" id="GO:0008270">
    <property type="term" value="F:zinc ion binding"/>
    <property type="evidence" value="ECO:0007669"/>
    <property type="project" value="UniProtKB-KW"/>
</dbReference>
<dbReference type="GO" id="GO:0016874">
    <property type="term" value="F:ligase activity"/>
    <property type="evidence" value="ECO:0007669"/>
    <property type="project" value="UniProtKB-UniRule"/>
</dbReference>
<dbReference type="EMBL" id="CP001056">
    <property type="protein sequence ID" value="ACD21732.1"/>
    <property type="molecule type" value="Genomic_DNA"/>
</dbReference>
<evidence type="ECO:0000256" key="11">
    <source>
        <dbReference type="PROSITE-ProRule" id="PRU00520"/>
    </source>
</evidence>
<dbReference type="InterPro" id="IPR006070">
    <property type="entry name" value="Sua5-like_dom"/>
</dbReference>
<dbReference type="UniPathway" id="UPA00335"/>
<evidence type="ECO:0000256" key="7">
    <source>
        <dbReference type="ARBA" id="ARBA00022833"/>
    </source>
</evidence>
<dbReference type="Pfam" id="PF00708">
    <property type="entry name" value="Acylphosphatase"/>
    <property type="match status" value="1"/>
</dbReference>
<dbReference type="FunFam" id="3.30.420.40:FF:000124">
    <property type="entry name" value="Carbamoyltransferase HypF"/>
    <property type="match status" value="1"/>
</dbReference>
<dbReference type="Gene3D" id="3.30.420.360">
    <property type="match status" value="1"/>
</dbReference>